<dbReference type="Proteomes" id="UP000232688">
    <property type="component" value="Unassembled WGS sequence"/>
</dbReference>
<comment type="caution">
    <text evidence="1">The sequence shown here is derived from an EMBL/GenBank/DDBJ whole genome shotgun (WGS) entry which is preliminary data.</text>
</comment>
<proteinExistence type="predicted"/>
<sequence length="53" mass="6266">MSLIKSTVIDRDHSSIQSDIPKFLHSHSIRYSKNYVIFCGCWRSLKLGKFYCR</sequence>
<evidence type="ECO:0000313" key="2">
    <source>
        <dbReference type="Proteomes" id="UP000232688"/>
    </source>
</evidence>
<reference evidence="1 2" key="2">
    <citation type="submission" date="2017-10" db="EMBL/GenBank/DDBJ databases">
        <title>Genome analyses suggest a sexual origin of heterokaryosis in a supposedly ancient asexual fungus.</title>
        <authorList>
            <person name="Corradi N."/>
            <person name="Sedzielewska K."/>
            <person name="Noel J."/>
            <person name="Charron P."/>
            <person name="Farinelli L."/>
            <person name="Marton T."/>
            <person name="Kruger M."/>
            <person name="Pelin A."/>
            <person name="Brachmann A."/>
            <person name="Corradi N."/>
        </authorList>
    </citation>
    <scope>NUCLEOTIDE SEQUENCE [LARGE SCALE GENOMIC DNA]</scope>
    <source>
        <strain evidence="1 2">A1</strain>
    </source>
</reference>
<accession>A0A2N0RAS9</accession>
<name>A0A2N0RAS9_9GLOM</name>
<dbReference type="AlphaFoldDB" id="A0A2N0RAS9"/>
<evidence type="ECO:0000313" key="1">
    <source>
        <dbReference type="EMBL" id="PKC60414.1"/>
    </source>
</evidence>
<gene>
    <name evidence="1" type="ORF">RhiirA1_20484</name>
</gene>
<protein>
    <submittedName>
        <fullName evidence="1">Uncharacterized protein</fullName>
    </submittedName>
</protein>
<organism evidence="1 2">
    <name type="scientific">Rhizophagus irregularis</name>
    <dbReference type="NCBI Taxonomy" id="588596"/>
    <lineage>
        <taxon>Eukaryota</taxon>
        <taxon>Fungi</taxon>
        <taxon>Fungi incertae sedis</taxon>
        <taxon>Mucoromycota</taxon>
        <taxon>Glomeromycotina</taxon>
        <taxon>Glomeromycetes</taxon>
        <taxon>Glomerales</taxon>
        <taxon>Glomeraceae</taxon>
        <taxon>Rhizophagus</taxon>
    </lineage>
</organism>
<reference evidence="1 2" key="1">
    <citation type="submission" date="2017-10" db="EMBL/GenBank/DDBJ databases">
        <title>Extensive intraspecific genome diversity in a model arbuscular mycorrhizal fungus.</title>
        <authorList>
            <person name="Chen E.C.H."/>
            <person name="Morin E."/>
            <person name="Baudet D."/>
            <person name="Noel J."/>
            <person name="Ndikumana S."/>
            <person name="Charron P."/>
            <person name="St-Onge C."/>
            <person name="Giorgi J."/>
            <person name="Grigoriev I.V."/>
            <person name="Roux C."/>
            <person name="Martin F.M."/>
            <person name="Corradi N."/>
        </authorList>
    </citation>
    <scope>NUCLEOTIDE SEQUENCE [LARGE SCALE GENOMIC DNA]</scope>
    <source>
        <strain evidence="1 2">A1</strain>
    </source>
</reference>
<dbReference type="EMBL" id="LLXH01001149">
    <property type="protein sequence ID" value="PKC60414.1"/>
    <property type="molecule type" value="Genomic_DNA"/>
</dbReference>
<dbReference type="VEuPathDB" id="FungiDB:RhiirA1_20484"/>